<reference evidence="8 9" key="1">
    <citation type="journal article" date="2018" name="Nat. Ecol. Evol.">
        <title>Pezizomycetes genomes reveal the molecular basis of ectomycorrhizal truffle lifestyle.</title>
        <authorList>
            <person name="Murat C."/>
            <person name="Payen T."/>
            <person name="Noel B."/>
            <person name="Kuo A."/>
            <person name="Morin E."/>
            <person name="Chen J."/>
            <person name="Kohler A."/>
            <person name="Krizsan K."/>
            <person name="Balestrini R."/>
            <person name="Da Silva C."/>
            <person name="Montanini B."/>
            <person name="Hainaut M."/>
            <person name="Levati E."/>
            <person name="Barry K.W."/>
            <person name="Belfiori B."/>
            <person name="Cichocki N."/>
            <person name="Clum A."/>
            <person name="Dockter R.B."/>
            <person name="Fauchery L."/>
            <person name="Guy J."/>
            <person name="Iotti M."/>
            <person name="Le Tacon F."/>
            <person name="Lindquist E.A."/>
            <person name="Lipzen A."/>
            <person name="Malagnac F."/>
            <person name="Mello A."/>
            <person name="Molinier V."/>
            <person name="Miyauchi S."/>
            <person name="Poulain J."/>
            <person name="Riccioni C."/>
            <person name="Rubini A."/>
            <person name="Sitrit Y."/>
            <person name="Splivallo R."/>
            <person name="Traeger S."/>
            <person name="Wang M."/>
            <person name="Zifcakova L."/>
            <person name="Wipf D."/>
            <person name="Zambonelli A."/>
            <person name="Paolocci F."/>
            <person name="Nowrousian M."/>
            <person name="Ottonello S."/>
            <person name="Baldrian P."/>
            <person name="Spatafora J.W."/>
            <person name="Henrissat B."/>
            <person name="Nagy L.G."/>
            <person name="Aury J.M."/>
            <person name="Wincker P."/>
            <person name="Grigoriev I.V."/>
            <person name="Bonfante P."/>
            <person name="Martin F.M."/>
        </authorList>
    </citation>
    <scope>NUCLEOTIDE SEQUENCE [LARGE SCALE GENOMIC DNA]</scope>
    <source>
        <strain evidence="8 9">RN42</strain>
    </source>
</reference>
<dbReference type="STRING" id="1160509.A0A3N4IAF2"/>
<proteinExistence type="predicted"/>
<evidence type="ECO:0000256" key="5">
    <source>
        <dbReference type="SAM" id="MobiDB-lite"/>
    </source>
</evidence>
<organism evidence="8 9">
    <name type="scientific">Ascobolus immersus RN42</name>
    <dbReference type="NCBI Taxonomy" id="1160509"/>
    <lineage>
        <taxon>Eukaryota</taxon>
        <taxon>Fungi</taxon>
        <taxon>Dikarya</taxon>
        <taxon>Ascomycota</taxon>
        <taxon>Pezizomycotina</taxon>
        <taxon>Pezizomycetes</taxon>
        <taxon>Pezizales</taxon>
        <taxon>Ascobolaceae</taxon>
        <taxon>Ascobolus</taxon>
    </lineage>
</organism>
<evidence type="ECO:0000256" key="6">
    <source>
        <dbReference type="SAM" id="Phobius"/>
    </source>
</evidence>
<gene>
    <name evidence="8" type="ORF">BJ508DRAFT_78053</name>
</gene>
<comment type="subcellular location">
    <subcellularLocation>
        <location evidence="1">Endomembrane system</location>
        <topology evidence="1">Multi-pass membrane protein</topology>
    </subcellularLocation>
</comment>
<dbReference type="PANTHER" id="PTHR34187:SF1">
    <property type="entry name" value="DUF202 DOMAIN-CONTAINING PROTEIN"/>
    <property type="match status" value="1"/>
</dbReference>
<feature type="compositionally biased region" description="Acidic residues" evidence="5">
    <location>
        <begin position="46"/>
        <end position="58"/>
    </location>
</feature>
<dbReference type="Pfam" id="PF02656">
    <property type="entry name" value="DUF202"/>
    <property type="match status" value="1"/>
</dbReference>
<name>A0A3N4IAF2_ASCIM</name>
<dbReference type="InterPro" id="IPR052053">
    <property type="entry name" value="IM_YidH-like"/>
</dbReference>
<feature type="transmembrane region" description="Helical" evidence="6">
    <location>
        <begin position="186"/>
        <end position="208"/>
    </location>
</feature>
<feature type="compositionally biased region" description="Polar residues" evidence="5">
    <location>
        <begin position="62"/>
        <end position="73"/>
    </location>
</feature>
<evidence type="ECO:0000259" key="7">
    <source>
        <dbReference type="Pfam" id="PF02656"/>
    </source>
</evidence>
<feature type="region of interest" description="Disordered" evidence="5">
    <location>
        <begin position="17"/>
        <end position="73"/>
    </location>
</feature>
<keyword evidence="4 6" id="KW-0472">Membrane</keyword>
<evidence type="ECO:0000313" key="8">
    <source>
        <dbReference type="EMBL" id="RPA83049.1"/>
    </source>
</evidence>
<dbReference type="OrthoDB" id="199599at2759"/>
<feature type="transmembrane region" description="Helical" evidence="6">
    <location>
        <begin position="110"/>
        <end position="132"/>
    </location>
</feature>
<evidence type="ECO:0000256" key="2">
    <source>
        <dbReference type="ARBA" id="ARBA00022692"/>
    </source>
</evidence>
<feature type="domain" description="DUF202" evidence="7">
    <location>
        <begin position="101"/>
        <end position="171"/>
    </location>
</feature>
<dbReference type="GO" id="GO:0012505">
    <property type="term" value="C:endomembrane system"/>
    <property type="evidence" value="ECO:0007669"/>
    <property type="project" value="UniProtKB-SubCell"/>
</dbReference>
<keyword evidence="2 6" id="KW-0812">Transmembrane</keyword>
<dbReference type="PANTHER" id="PTHR34187">
    <property type="entry name" value="FGR18P"/>
    <property type="match status" value="1"/>
</dbReference>
<evidence type="ECO:0000256" key="1">
    <source>
        <dbReference type="ARBA" id="ARBA00004127"/>
    </source>
</evidence>
<evidence type="ECO:0000256" key="3">
    <source>
        <dbReference type="ARBA" id="ARBA00022989"/>
    </source>
</evidence>
<dbReference type="InterPro" id="IPR003807">
    <property type="entry name" value="DUF202"/>
</dbReference>
<protein>
    <recommendedName>
        <fullName evidence="7">DUF202 domain-containing protein</fullName>
    </recommendedName>
</protein>
<accession>A0A3N4IAF2</accession>
<evidence type="ECO:0000313" key="9">
    <source>
        <dbReference type="Proteomes" id="UP000275078"/>
    </source>
</evidence>
<dbReference type="Proteomes" id="UP000275078">
    <property type="component" value="Unassembled WGS sequence"/>
</dbReference>
<keyword evidence="3 6" id="KW-1133">Transmembrane helix</keyword>
<evidence type="ECO:0000256" key="4">
    <source>
        <dbReference type="ARBA" id="ARBA00023136"/>
    </source>
</evidence>
<sequence length="209" mass="23480">MELTDLRHSRSRIRRRLSYSYNNRGPGRDKLTGQLRIPSPVRSNEMSEEEEETSDSEYSDGVSPTPNSREELNLNSTQWWPPTEFWNTCISCQIPPGSDIRDFFALERTFLAYSRTASTIAMFAVVITQLLFLSGPVEHFGHNIFPAFCVALLGMATVLQVVAAIKYWKWERGIMEGKAMVGGWEVMLVGLLTAGVVIPTAVFVLMGVL</sequence>
<dbReference type="AlphaFoldDB" id="A0A3N4IAF2"/>
<dbReference type="EMBL" id="ML119667">
    <property type="protein sequence ID" value="RPA83049.1"/>
    <property type="molecule type" value="Genomic_DNA"/>
</dbReference>
<feature type="transmembrane region" description="Helical" evidence="6">
    <location>
        <begin position="144"/>
        <end position="165"/>
    </location>
</feature>
<keyword evidence="9" id="KW-1185">Reference proteome</keyword>